<dbReference type="SUPFAM" id="SSF159888">
    <property type="entry name" value="YdhG-like"/>
    <property type="match status" value="1"/>
</dbReference>
<feature type="domain" description="YdhG-like" evidence="1">
    <location>
        <begin position="20"/>
        <end position="109"/>
    </location>
</feature>
<evidence type="ECO:0000313" key="3">
    <source>
        <dbReference type="Proteomes" id="UP000032552"/>
    </source>
</evidence>
<protein>
    <submittedName>
        <fullName evidence="2">YdhG protein</fullName>
    </submittedName>
</protein>
<name>A0A0C9NUL3_LACPA</name>
<proteinExistence type="predicted"/>
<dbReference type="Pfam" id="PF08818">
    <property type="entry name" value="DUF1801"/>
    <property type="match status" value="1"/>
</dbReference>
<comment type="caution">
    <text evidence="2">The sequence shown here is derived from an EMBL/GenBank/DDBJ whole genome shotgun (WGS) entry which is preliminary data.</text>
</comment>
<dbReference type="AlphaFoldDB" id="A0A0C9NUL3"/>
<sequence>MGSLAEWYQRIPTPDDLTRVESLFANIQAQFPQLKLEFKWNQPMFTDHGTFIMGFNPSKKHLAVAIEPQTMTRFIPQIDKAGYDHSQIIRFPWHKPLDEQLIHDLIAYTIDQKKDATTFWQR</sequence>
<organism evidence="2 3">
    <name type="scientific">Lacticaseibacillus paracasei NRIC 0644</name>
    <dbReference type="NCBI Taxonomy" id="1435038"/>
    <lineage>
        <taxon>Bacteria</taxon>
        <taxon>Bacillati</taxon>
        <taxon>Bacillota</taxon>
        <taxon>Bacilli</taxon>
        <taxon>Lactobacillales</taxon>
        <taxon>Lactobacillaceae</taxon>
        <taxon>Lacticaseibacillus</taxon>
    </lineage>
</organism>
<dbReference type="Gene3D" id="3.90.1150.200">
    <property type="match status" value="1"/>
</dbReference>
<dbReference type="RefSeq" id="WP_003567161.1">
    <property type="nucleotide sequence ID" value="NZ_BAYM01000009.1"/>
</dbReference>
<evidence type="ECO:0000259" key="1">
    <source>
        <dbReference type="Pfam" id="PF08818"/>
    </source>
</evidence>
<dbReference type="InterPro" id="IPR014922">
    <property type="entry name" value="YdhG-like"/>
</dbReference>
<gene>
    <name evidence="2" type="ORF">LC0644_0199</name>
</gene>
<dbReference type="EMBL" id="BAYM01000009">
    <property type="protein sequence ID" value="GAN35610.1"/>
    <property type="molecule type" value="Genomic_DNA"/>
</dbReference>
<evidence type="ECO:0000313" key="2">
    <source>
        <dbReference type="EMBL" id="GAN35610.1"/>
    </source>
</evidence>
<dbReference type="Gene3D" id="1.20.5.420">
    <property type="entry name" value="Immunoglobulin FC, subunit C"/>
    <property type="match status" value="1"/>
</dbReference>
<dbReference type="Proteomes" id="UP000032552">
    <property type="component" value="Unassembled WGS sequence"/>
</dbReference>
<reference evidence="3" key="1">
    <citation type="submission" date="2014-05" db="EMBL/GenBank/DDBJ databases">
        <title>Whole genome sequencing of Lactobacillus casei NRIC0644.</title>
        <authorList>
            <person name="Atarashi H."/>
            <person name="Yoshida Y."/>
            <person name="Fujimura S."/>
            <person name="Tanaka N."/>
            <person name="Shiwa Y."/>
            <person name="Yoshikawa H."/>
            <person name="Okada S."/>
            <person name="Nakagawa J."/>
        </authorList>
    </citation>
    <scope>NUCLEOTIDE SEQUENCE [LARGE SCALE GENOMIC DNA]</scope>
    <source>
        <strain evidence="3">NRIC0644</strain>
    </source>
</reference>
<accession>A0A0C9NUL3</accession>